<dbReference type="SUPFAM" id="SSF46689">
    <property type="entry name" value="Homeodomain-like"/>
    <property type="match status" value="1"/>
</dbReference>
<dbReference type="InterPro" id="IPR009057">
    <property type="entry name" value="Homeodomain-like_sf"/>
</dbReference>
<dbReference type="GO" id="GO:0003700">
    <property type="term" value="F:DNA-binding transcription factor activity"/>
    <property type="evidence" value="ECO:0007669"/>
    <property type="project" value="TreeGrafter"/>
</dbReference>
<dbReference type="GO" id="GO:0000976">
    <property type="term" value="F:transcription cis-regulatory region binding"/>
    <property type="evidence" value="ECO:0007669"/>
    <property type="project" value="TreeGrafter"/>
</dbReference>
<keyword evidence="1" id="KW-0805">Transcription regulation</keyword>
<evidence type="ECO:0000313" key="6">
    <source>
        <dbReference type="EMBL" id="MBB6095286.1"/>
    </source>
</evidence>
<comment type="caution">
    <text evidence="6">The sequence shown here is derived from an EMBL/GenBank/DDBJ whole genome shotgun (WGS) entry which is preliminary data.</text>
</comment>
<sequence>MVAEQAAVGSARERVLEAAERVVTEVGAARLTLDAVSHAAGVSKGGLLYHFPSKESLLTALAQRYVDSMQGCIDTAKGSLEDQNGRDLKACILGILGSDPRLKAMGAVLLATAANDLTLLEVIRERVAEHTRELAASGGNFARAAVVMLAIDGLKMRESLRISAFTPEQRETIVKELLTLADEAYR</sequence>
<dbReference type="AlphaFoldDB" id="A0A841HQX8"/>
<dbReference type="InterPro" id="IPR001647">
    <property type="entry name" value="HTH_TetR"/>
</dbReference>
<feature type="domain" description="HTH tetR-type" evidence="5">
    <location>
        <begin position="9"/>
        <end position="69"/>
    </location>
</feature>
<dbReference type="Gene3D" id="1.10.357.10">
    <property type="entry name" value="Tetracycline Repressor, domain 2"/>
    <property type="match status" value="1"/>
</dbReference>
<proteinExistence type="predicted"/>
<dbReference type="RefSeq" id="WP_184334680.1">
    <property type="nucleotide sequence ID" value="NZ_JACHHZ010000005.1"/>
</dbReference>
<evidence type="ECO:0000313" key="7">
    <source>
        <dbReference type="Proteomes" id="UP000588068"/>
    </source>
</evidence>
<dbReference type="Pfam" id="PF17937">
    <property type="entry name" value="TetR_C_28"/>
    <property type="match status" value="1"/>
</dbReference>
<evidence type="ECO:0000259" key="5">
    <source>
        <dbReference type="PROSITE" id="PS50977"/>
    </source>
</evidence>
<dbReference type="Pfam" id="PF00440">
    <property type="entry name" value="TetR_N"/>
    <property type="match status" value="1"/>
</dbReference>
<dbReference type="InterPro" id="IPR041479">
    <property type="entry name" value="TetR_CgmR_C"/>
</dbReference>
<evidence type="ECO:0000256" key="1">
    <source>
        <dbReference type="ARBA" id="ARBA00023015"/>
    </source>
</evidence>
<protein>
    <submittedName>
        <fullName evidence="6">AcrR family transcriptional regulator</fullName>
    </submittedName>
</protein>
<accession>A0A841HQX8</accession>
<dbReference type="PANTHER" id="PTHR30055:SF234">
    <property type="entry name" value="HTH-TYPE TRANSCRIPTIONAL REGULATOR BETI"/>
    <property type="match status" value="1"/>
</dbReference>
<evidence type="ECO:0000256" key="2">
    <source>
        <dbReference type="ARBA" id="ARBA00023125"/>
    </source>
</evidence>
<dbReference type="PRINTS" id="PR00455">
    <property type="entry name" value="HTHTETR"/>
</dbReference>
<evidence type="ECO:0000256" key="4">
    <source>
        <dbReference type="PROSITE-ProRule" id="PRU00335"/>
    </source>
</evidence>
<organism evidence="6 7">
    <name type="scientific">Povalibacter uvarum</name>
    <dbReference type="NCBI Taxonomy" id="732238"/>
    <lineage>
        <taxon>Bacteria</taxon>
        <taxon>Pseudomonadati</taxon>
        <taxon>Pseudomonadota</taxon>
        <taxon>Gammaproteobacteria</taxon>
        <taxon>Steroidobacterales</taxon>
        <taxon>Steroidobacteraceae</taxon>
        <taxon>Povalibacter</taxon>
    </lineage>
</organism>
<dbReference type="EMBL" id="JACHHZ010000005">
    <property type="protein sequence ID" value="MBB6095286.1"/>
    <property type="molecule type" value="Genomic_DNA"/>
</dbReference>
<keyword evidence="2 4" id="KW-0238">DNA-binding</keyword>
<dbReference type="InterPro" id="IPR050109">
    <property type="entry name" value="HTH-type_TetR-like_transc_reg"/>
</dbReference>
<dbReference type="PROSITE" id="PS50977">
    <property type="entry name" value="HTH_TETR_2"/>
    <property type="match status" value="1"/>
</dbReference>
<name>A0A841HQX8_9GAMM</name>
<dbReference type="PANTHER" id="PTHR30055">
    <property type="entry name" value="HTH-TYPE TRANSCRIPTIONAL REGULATOR RUTR"/>
    <property type="match status" value="1"/>
</dbReference>
<gene>
    <name evidence="6" type="ORF">HNQ60_004176</name>
</gene>
<dbReference type="Proteomes" id="UP000588068">
    <property type="component" value="Unassembled WGS sequence"/>
</dbReference>
<keyword evidence="3" id="KW-0804">Transcription</keyword>
<keyword evidence="7" id="KW-1185">Reference proteome</keyword>
<evidence type="ECO:0000256" key="3">
    <source>
        <dbReference type="ARBA" id="ARBA00023163"/>
    </source>
</evidence>
<feature type="DNA-binding region" description="H-T-H motif" evidence="4">
    <location>
        <begin position="32"/>
        <end position="51"/>
    </location>
</feature>
<reference evidence="6 7" key="1">
    <citation type="submission" date="2020-08" db="EMBL/GenBank/DDBJ databases">
        <title>Genomic Encyclopedia of Type Strains, Phase IV (KMG-IV): sequencing the most valuable type-strain genomes for metagenomic binning, comparative biology and taxonomic classification.</title>
        <authorList>
            <person name="Goeker M."/>
        </authorList>
    </citation>
    <scope>NUCLEOTIDE SEQUENCE [LARGE SCALE GENOMIC DNA]</scope>
    <source>
        <strain evidence="6 7">DSM 26723</strain>
    </source>
</reference>